<comment type="caution">
    <text evidence="1">The sequence shown here is derived from an EMBL/GenBank/DDBJ whole genome shotgun (WGS) entry which is preliminary data.</text>
</comment>
<protein>
    <recommendedName>
        <fullName evidence="3">DDE-1 domain-containing protein</fullName>
    </recommendedName>
</protein>
<proteinExistence type="predicted"/>
<evidence type="ECO:0008006" key="3">
    <source>
        <dbReference type="Google" id="ProtNLM"/>
    </source>
</evidence>
<sequence>MLQLPGHTSHKLQPLDVAVSKSMGSNYSKVMIIWLRTNPGRKVTQVEVISLLMEAYTKSATINNAQNDFRATGMWPIKRDIFTNADFVASENLGDSVQDNNTSQNSR</sequence>
<reference evidence="1" key="1">
    <citation type="submission" date="2019-08" db="EMBL/GenBank/DDBJ databases">
        <title>The genome of the North American firefly Photinus pyralis.</title>
        <authorList>
            <consortium name="Photinus pyralis genome working group"/>
            <person name="Fallon T.R."/>
            <person name="Sander Lower S.E."/>
            <person name="Weng J.-K."/>
        </authorList>
    </citation>
    <scope>NUCLEOTIDE SEQUENCE</scope>
    <source>
        <strain evidence="1">TRF0915ILg1</strain>
        <tissue evidence="1">Whole body</tissue>
    </source>
</reference>
<dbReference type="AlphaFoldDB" id="A0A8K0DIE8"/>
<gene>
    <name evidence="1" type="ORF">ILUMI_02286</name>
</gene>
<name>A0A8K0DIE8_IGNLU</name>
<organism evidence="1 2">
    <name type="scientific">Ignelater luminosus</name>
    <name type="common">Cucubano</name>
    <name type="synonym">Pyrophorus luminosus</name>
    <dbReference type="NCBI Taxonomy" id="2038154"/>
    <lineage>
        <taxon>Eukaryota</taxon>
        <taxon>Metazoa</taxon>
        <taxon>Ecdysozoa</taxon>
        <taxon>Arthropoda</taxon>
        <taxon>Hexapoda</taxon>
        <taxon>Insecta</taxon>
        <taxon>Pterygota</taxon>
        <taxon>Neoptera</taxon>
        <taxon>Endopterygota</taxon>
        <taxon>Coleoptera</taxon>
        <taxon>Polyphaga</taxon>
        <taxon>Elateriformia</taxon>
        <taxon>Elateroidea</taxon>
        <taxon>Elateridae</taxon>
        <taxon>Agrypninae</taxon>
        <taxon>Pyrophorini</taxon>
        <taxon>Ignelater</taxon>
    </lineage>
</organism>
<dbReference type="Proteomes" id="UP000801492">
    <property type="component" value="Unassembled WGS sequence"/>
</dbReference>
<dbReference type="OrthoDB" id="6750291at2759"/>
<evidence type="ECO:0000313" key="2">
    <source>
        <dbReference type="Proteomes" id="UP000801492"/>
    </source>
</evidence>
<evidence type="ECO:0000313" key="1">
    <source>
        <dbReference type="EMBL" id="KAF2903891.1"/>
    </source>
</evidence>
<keyword evidence="2" id="KW-1185">Reference proteome</keyword>
<dbReference type="EMBL" id="VTPC01000910">
    <property type="protein sequence ID" value="KAF2903891.1"/>
    <property type="molecule type" value="Genomic_DNA"/>
</dbReference>
<accession>A0A8K0DIE8</accession>